<dbReference type="PROSITE" id="PS00061">
    <property type="entry name" value="ADH_SHORT"/>
    <property type="match status" value="1"/>
</dbReference>
<dbReference type="GO" id="GO:0032787">
    <property type="term" value="P:monocarboxylic acid metabolic process"/>
    <property type="evidence" value="ECO:0007669"/>
    <property type="project" value="UniProtKB-ARBA"/>
</dbReference>
<dbReference type="SMART" id="SM00822">
    <property type="entry name" value="PKS_KR"/>
    <property type="match status" value="1"/>
</dbReference>
<dbReference type="InterPro" id="IPR036291">
    <property type="entry name" value="NAD(P)-bd_dom_sf"/>
</dbReference>
<dbReference type="EMBL" id="BSTJ01000005">
    <property type="protein sequence ID" value="GLY76185.1"/>
    <property type="molecule type" value="Genomic_DNA"/>
</dbReference>
<name>A0A9W6RJT3_9ACTN</name>
<dbReference type="Proteomes" id="UP001165135">
    <property type="component" value="Unassembled WGS sequence"/>
</dbReference>
<dbReference type="PANTHER" id="PTHR42879:SF2">
    <property type="entry name" value="3-OXOACYL-[ACYL-CARRIER-PROTEIN] REDUCTASE FABG"/>
    <property type="match status" value="1"/>
</dbReference>
<dbReference type="FunFam" id="3.40.50.720:FF:000084">
    <property type="entry name" value="Short-chain dehydrogenase reductase"/>
    <property type="match status" value="1"/>
</dbReference>
<dbReference type="PRINTS" id="PR00081">
    <property type="entry name" value="GDHRDH"/>
</dbReference>
<evidence type="ECO:0000256" key="2">
    <source>
        <dbReference type="ARBA" id="ARBA00023002"/>
    </source>
</evidence>
<reference evidence="4" key="1">
    <citation type="submission" date="2023-03" db="EMBL/GenBank/DDBJ databases">
        <title>Actinoallomurus iriomotensis NBRC 103681.</title>
        <authorList>
            <person name="Ichikawa N."/>
            <person name="Sato H."/>
            <person name="Tonouchi N."/>
        </authorList>
    </citation>
    <scope>NUCLEOTIDE SEQUENCE</scope>
    <source>
        <strain evidence="4">NBRC 103681</strain>
    </source>
</reference>
<dbReference type="AlphaFoldDB" id="A0A9W6RJT3"/>
<dbReference type="GO" id="GO:0016491">
    <property type="term" value="F:oxidoreductase activity"/>
    <property type="evidence" value="ECO:0007669"/>
    <property type="project" value="UniProtKB-KW"/>
</dbReference>
<keyword evidence="2" id="KW-0560">Oxidoreductase</keyword>
<feature type="domain" description="Ketoreductase" evidence="3">
    <location>
        <begin position="31"/>
        <end position="200"/>
    </location>
</feature>
<organism evidence="4 5">
    <name type="scientific">Actinoallomurus iriomotensis</name>
    <dbReference type="NCBI Taxonomy" id="478107"/>
    <lineage>
        <taxon>Bacteria</taxon>
        <taxon>Bacillati</taxon>
        <taxon>Actinomycetota</taxon>
        <taxon>Actinomycetes</taxon>
        <taxon>Streptosporangiales</taxon>
        <taxon>Thermomonosporaceae</taxon>
        <taxon>Actinoallomurus</taxon>
    </lineage>
</organism>
<gene>
    <name evidence="4" type="ORF">Airi01_044520</name>
</gene>
<dbReference type="Pfam" id="PF13561">
    <property type="entry name" value="adh_short_C2"/>
    <property type="match status" value="1"/>
</dbReference>
<dbReference type="Gene3D" id="3.40.50.720">
    <property type="entry name" value="NAD(P)-binding Rossmann-like Domain"/>
    <property type="match status" value="1"/>
</dbReference>
<dbReference type="InterPro" id="IPR020904">
    <property type="entry name" value="Sc_DH/Rdtase_CS"/>
</dbReference>
<dbReference type="PANTHER" id="PTHR42879">
    <property type="entry name" value="3-OXOACYL-(ACYL-CARRIER-PROTEIN) REDUCTASE"/>
    <property type="match status" value="1"/>
</dbReference>
<evidence type="ECO:0000256" key="1">
    <source>
        <dbReference type="ARBA" id="ARBA00006484"/>
    </source>
</evidence>
<evidence type="ECO:0000259" key="3">
    <source>
        <dbReference type="SMART" id="SM00822"/>
    </source>
</evidence>
<sequence length="269" mass="28017">MRSINPTSGRSDSVASTSVFDTSLSGLLTGRVALVTGAAGALGESICRTFARAGAEVVGVDLVDGGACDFVADVATAEGNRLMVAEAVRRHGHLDVLVLNAGVQFVAPIPEFPEEEWDRLMNVMVKGPFLALKAAWAELTGRPASRVLITSSVSGLVAEPFKAAYVSAKHAVNGLTKVAALEGAPHGLTANAVAPGWMSTPMVERQLPEQMALRGLTREQVLELLLDRQPVKRLIGTDEVAALFAFLASDLSSSVTGVCLPADLGTLAS</sequence>
<protein>
    <submittedName>
        <fullName evidence="4">3-hydroxybutyrate dehydrogenase</fullName>
    </submittedName>
</protein>
<dbReference type="InterPro" id="IPR057326">
    <property type="entry name" value="KR_dom"/>
</dbReference>
<evidence type="ECO:0000313" key="4">
    <source>
        <dbReference type="EMBL" id="GLY76185.1"/>
    </source>
</evidence>
<proteinExistence type="inferred from homology"/>
<comment type="similarity">
    <text evidence="1">Belongs to the short-chain dehydrogenases/reductases (SDR) family.</text>
</comment>
<dbReference type="InterPro" id="IPR002347">
    <property type="entry name" value="SDR_fam"/>
</dbReference>
<dbReference type="InterPro" id="IPR050259">
    <property type="entry name" value="SDR"/>
</dbReference>
<dbReference type="SUPFAM" id="SSF51735">
    <property type="entry name" value="NAD(P)-binding Rossmann-fold domains"/>
    <property type="match status" value="1"/>
</dbReference>
<evidence type="ECO:0000313" key="5">
    <source>
        <dbReference type="Proteomes" id="UP001165135"/>
    </source>
</evidence>
<comment type="caution">
    <text evidence="4">The sequence shown here is derived from an EMBL/GenBank/DDBJ whole genome shotgun (WGS) entry which is preliminary data.</text>
</comment>
<accession>A0A9W6RJT3</accession>